<dbReference type="Proteomes" id="UP001184614">
    <property type="component" value="Unassembled WGS sequence"/>
</dbReference>
<feature type="region of interest" description="Disordered" evidence="1">
    <location>
        <begin position="159"/>
        <end position="182"/>
    </location>
</feature>
<evidence type="ECO:0000313" key="3">
    <source>
        <dbReference type="EMBL" id="MDR6433722.1"/>
    </source>
</evidence>
<evidence type="ECO:0000256" key="2">
    <source>
        <dbReference type="SAM" id="SignalP"/>
    </source>
</evidence>
<feature type="signal peptide" evidence="2">
    <location>
        <begin position="1"/>
        <end position="23"/>
    </location>
</feature>
<evidence type="ECO:0000256" key="1">
    <source>
        <dbReference type="SAM" id="MobiDB-lite"/>
    </source>
</evidence>
<protein>
    <recommendedName>
        <fullName evidence="5">LTXXQ motif family protein</fullName>
    </recommendedName>
</protein>
<proteinExistence type="predicted"/>
<feature type="chain" id="PRO_5045566916" description="LTXXQ motif family protein" evidence="2">
    <location>
        <begin position="24"/>
        <end position="182"/>
    </location>
</feature>
<evidence type="ECO:0008006" key="5">
    <source>
        <dbReference type="Google" id="ProtNLM"/>
    </source>
</evidence>
<organism evidence="3 4">
    <name type="scientific">Brucella pseudogrignonensis</name>
    <dbReference type="NCBI Taxonomy" id="419475"/>
    <lineage>
        <taxon>Bacteria</taxon>
        <taxon>Pseudomonadati</taxon>
        <taxon>Pseudomonadota</taxon>
        <taxon>Alphaproteobacteria</taxon>
        <taxon>Hyphomicrobiales</taxon>
        <taxon>Brucellaceae</taxon>
        <taxon>Brucella/Ochrobactrum group</taxon>
        <taxon>Brucella</taxon>
    </lineage>
</organism>
<dbReference type="EMBL" id="JAVDQT010000006">
    <property type="protein sequence ID" value="MDR6433722.1"/>
    <property type="molecule type" value="Genomic_DNA"/>
</dbReference>
<sequence>MKRYLLATLLLTQIAIIPQFAFAQNFPPHEFEGSSPEGQPPFNPANKPWMGEKPPLHPGLALAAELNAVATYIGLESGQNEAWIGFTTSLIAMREPPKPKDFSPAHIDVMGLLHQEADDAIRHGQDAAKFKDALAKLSATLRADQLEKLQAVLNPMPHLMPRPPFGSGPHIEREPLGASSGN</sequence>
<feature type="region of interest" description="Disordered" evidence="1">
    <location>
        <begin position="28"/>
        <end position="49"/>
    </location>
</feature>
<reference evidence="3 4" key="1">
    <citation type="submission" date="2023-07" db="EMBL/GenBank/DDBJ databases">
        <title>Sorghum-associated microbial communities from plants grown in Nebraska, USA.</title>
        <authorList>
            <person name="Schachtman D."/>
        </authorList>
    </citation>
    <scope>NUCLEOTIDE SEQUENCE [LARGE SCALE GENOMIC DNA]</scope>
    <source>
        <strain evidence="3 4">DS1730</strain>
    </source>
</reference>
<comment type="caution">
    <text evidence="3">The sequence shown here is derived from an EMBL/GenBank/DDBJ whole genome shotgun (WGS) entry which is preliminary data.</text>
</comment>
<name>A0ABU1MCZ1_9HYPH</name>
<keyword evidence="2" id="KW-0732">Signal</keyword>
<keyword evidence="4" id="KW-1185">Reference proteome</keyword>
<gene>
    <name evidence="3" type="ORF">J2782_003468</name>
</gene>
<accession>A0ABU1MCZ1</accession>
<evidence type="ECO:0000313" key="4">
    <source>
        <dbReference type="Proteomes" id="UP001184614"/>
    </source>
</evidence>
<dbReference type="RefSeq" id="WP_310014737.1">
    <property type="nucleotide sequence ID" value="NZ_JAVDQT010000006.1"/>
</dbReference>